<dbReference type="OrthoDB" id="433738at2759"/>
<dbReference type="Gene3D" id="1.25.40.10">
    <property type="entry name" value="Tetratricopeptide repeat domain"/>
    <property type="match status" value="1"/>
</dbReference>
<evidence type="ECO:0000313" key="2">
    <source>
        <dbReference type="EMBL" id="KAJ8432787.1"/>
    </source>
</evidence>
<dbReference type="PANTHER" id="PTHR46512:SF10">
    <property type="entry name" value="FK506-BINDING PROTEIN-LIKE"/>
    <property type="match status" value="1"/>
</dbReference>
<proteinExistence type="predicted"/>
<organism evidence="2 3">
    <name type="scientific">Carnegiea gigantea</name>
    <dbReference type="NCBI Taxonomy" id="171969"/>
    <lineage>
        <taxon>Eukaryota</taxon>
        <taxon>Viridiplantae</taxon>
        <taxon>Streptophyta</taxon>
        <taxon>Embryophyta</taxon>
        <taxon>Tracheophyta</taxon>
        <taxon>Spermatophyta</taxon>
        <taxon>Magnoliopsida</taxon>
        <taxon>eudicotyledons</taxon>
        <taxon>Gunneridae</taxon>
        <taxon>Pentapetalae</taxon>
        <taxon>Caryophyllales</taxon>
        <taxon>Cactineae</taxon>
        <taxon>Cactaceae</taxon>
        <taxon>Cactoideae</taxon>
        <taxon>Echinocereeae</taxon>
        <taxon>Carnegiea</taxon>
    </lineage>
</organism>
<accession>A0A9Q1JXF2</accession>
<dbReference type="PANTHER" id="PTHR46512">
    <property type="entry name" value="PEPTIDYLPROLYL ISOMERASE"/>
    <property type="match status" value="1"/>
</dbReference>
<protein>
    <submittedName>
        <fullName evidence="2">Uncharacterized protein</fullName>
    </submittedName>
</protein>
<gene>
    <name evidence="2" type="ORF">Cgig2_011710</name>
</gene>
<sequence length="156" mass="17608">MDLLLDWGIENSLLAAMIRVHLTEEELEELVQVVIQTEGRHEIPHRVQYLKDEGNKSFKKGEFAQASGLYKYTLKLLCFSCIVTEANDDVFNSLAIALNFNLAASELKQGQFDNVMSLCSFTLDFEPCNTKESTPMTYAEDDPIAKAEKVQHDDGK</sequence>
<dbReference type="EMBL" id="JAKOGI010000585">
    <property type="protein sequence ID" value="KAJ8432787.1"/>
    <property type="molecule type" value="Genomic_DNA"/>
</dbReference>
<reference evidence="2" key="1">
    <citation type="submission" date="2022-04" db="EMBL/GenBank/DDBJ databases">
        <title>Carnegiea gigantea Genome sequencing and assembly v2.</title>
        <authorList>
            <person name="Copetti D."/>
            <person name="Sanderson M.J."/>
            <person name="Burquez A."/>
            <person name="Wojciechowski M.F."/>
        </authorList>
    </citation>
    <scope>NUCLEOTIDE SEQUENCE</scope>
    <source>
        <strain evidence="2">SGP5-SGP5p</strain>
        <tissue evidence="2">Aerial part</tissue>
    </source>
</reference>
<dbReference type="InterPro" id="IPR011990">
    <property type="entry name" value="TPR-like_helical_dom_sf"/>
</dbReference>
<dbReference type="Proteomes" id="UP001153076">
    <property type="component" value="Unassembled WGS sequence"/>
</dbReference>
<dbReference type="InterPro" id="IPR050754">
    <property type="entry name" value="FKBP4/5/8-like"/>
</dbReference>
<feature type="compositionally biased region" description="Basic and acidic residues" evidence="1">
    <location>
        <begin position="143"/>
        <end position="156"/>
    </location>
</feature>
<name>A0A9Q1JXF2_9CARY</name>
<dbReference type="AlphaFoldDB" id="A0A9Q1JXF2"/>
<feature type="region of interest" description="Disordered" evidence="1">
    <location>
        <begin position="134"/>
        <end position="156"/>
    </location>
</feature>
<keyword evidence="3" id="KW-1185">Reference proteome</keyword>
<evidence type="ECO:0000256" key="1">
    <source>
        <dbReference type="SAM" id="MobiDB-lite"/>
    </source>
</evidence>
<dbReference type="SUPFAM" id="SSF48452">
    <property type="entry name" value="TPR-like"/>
    <property type="match status" value="1"/>
</dbReference>
<evidence type="ECO:0000313" key="3">
    <source>
        <dbReference type="Proteomes" id="UP001153076"/>
    </source>
</evidence>
<comment type="caution">
    <text evidence="2">The sequence shown here is derived from an EMBL/GenBank/DDBJ whole genome shotgun (WGS) entry which is preliminary data.</text>
</comment>